<evidence type="ECO:0000313" key="3">
    <source>
        <dbReference type="Proteomes" id="UP000254848"/>
    </source>
</evidence>
<dbReference type="GO" id="GO:0043213">
    <property type="term" value="P:bacteriocin transport"/>
    <property type="evidence" value="ECO:0007669"/>
    <property type="project" value="InterPro"/>
</dbReference>
<organism evidence="2 3">
    <name type="scientific">Enterobacillus tribolii</name>
    <dbReference type="NCBI Taxonomy" id="1487935"/>
    <lineage>
        <taxon>Bacteria</taxon>
        <taxon>Pseudomonadati</taxon>
        <taxon>Pseudomonadota</taxon>
        <taxon>Gammaproteobacteria</taxon>
        <taxon>Enterobacterales</taxon>
        <taxon>Hafniaceae</taxon>
        <taxon>Enterobacillus</taxon>
    </lineage>
</organism>
<feature type="chain" id="PRO_5017058709" evidence="1">
    <location>
        <begin position="18"/>
        <end position="126"/>
    </location>
</feature>
<keyword evidence="1" id="KW-0732">Signal</keyword>
<dbReference type="AlphaFoldDB" id="A0A370QNQ4"/>
<dbReference type="EMBL" id="QRAP01000006">
    <property type="protein sequence ID" value="RDK89962.1"/>
    <property type="molecule type" value="Genomic_DNA"/>
</dbReference>
<reference evidence="2 3" key="1">
    <citation type="submission" date="2018-07" db="EMBL/GenBank/DDBJ databases">
        <title>Genomic Encyclopedia of Type Strains, Phase IV (KMG-IV): sequencing the most valuable type-strain genomes for metagenomic binning, comparative biology and taxonomic classification.</title>
        <authorList>
            <person name="Goeker M."/>
        </authorList>
    </citation>
    <scope>NUCLEOTIDE SEQUENCE [LARGE SCALE GENOMIC DNA]</scope>
    <source>
        <strain evidence="2 3">DSM 103736</strain>
    </source>
</reference>
<dbReference type="GO" id="GO:0016020">
    <property type="term" value="C:membrane"/>
    <property type="evidence" value="ECO:0007669"/>
    <property type="project" value="InterPro"/>
</dbReference>
<feature type="signal peptide" evidence="1">
    <location>
        <begin position="1"/>
        <end position="17"/>
    </location>
</feature>
<name>A0A370QNQ4_9GAMM</name>
<dbReference type="SUPFAM" id="SSF74653">
    <property type="entry name" value="TolA/TonB C-terminal domain"/>
    <property type="match status" value="1"/>
</dbReference>
<dbReference type="GO" id="GO:0019534">
    <property type="term" value="F:toxin transmembrane transporter activity"/>
    <property type="evidence" value="ECO:0007669"/>
    <property type="project" value="InterPro"/>
</dbReference>
<dbReference type="PROSITE" id="PS51257">
    <property type="entry name" value="PROKAR_LIPOPROTEIN"/>
    <property type="match status" value="1"/>
</dbReference>
<comment type="caution">
    <text evidence="2">The sequence shown here is derived from an EMBL/GenBank/DDBJ whole genome shotgun (WGS) entry which is preliminary data.</text>
</comment>
<gene>
    <name evidence="2" type="ORF">C8D90_106168</name>
</gene>
<dbReference type="OrthoDB" id="6545508at2"/>
<proteinExistence type="predicted"/>
<dbReference type="InterPro" id="IPR014161">
    <property type="entry name" value="Tol-Pal_TolA"/>
</dbReference>
<dbReference type="Proteomes" id="UP000254848">
    <property type="component" value="Unassembled WGS sequence"/>
</dbReference>
<evidence type="ECO:0000256" key="1">
    <source>
        <dbReference type="SAM" id="SignalP"/>
    </source>
</evidence>
<dbReference type="RefSeq" id="WP_147291364.1">
    <property type="nucleotide sequence ID" value="NZ_QRAP01000006.1"/>
</dbReference>
<accession>A0A370QNQ4</accession>
<dbReference type="Gene3D" id="3.30.1150.10">
    <property type="match status" value="1"/>
</dbReference>
<keyword evidence="3" id="KW-1185">Reference proteome</keyword>
<sequence>MKIIRCLLAAFICISSAGCQQQKTEKVLLPGSSVPIHFGEKYTGNDIQEYATLLRTTIQYSFYEPSKWQGKTCSLKINMDLRLATYESGDIGLCQAAMKAAEKARLPEPTGELRNAFRTFYLEFAP</sequence>
<protein>
    <submittedName>
        <fullName evidence="2">TolA-like protein</fullName>
    </submittedName>
</protein>
<evidence type="ECO:0000313" key="2">
    <source>
        <dbReference type="EMBL" id="RDK89962.1"/>
    </source>
</evidence>
<dbReference type="Pfam" id="PF06519">
    <property type="entry name" value="TolA"/>
    <property type="match status" value="1"/>
</dbReference>